<dbReference type="Gene3D" id="3.30.70.270">
    <property type="match status" value="1"/>
</dbReference>
<gene>
    <name evidence="3" type="ORF">QOL99_10665</name>
</gene>
<feature type="compositionally biased region" description="Low complexity" evidence="1">
    <location>
        <begin position="452"/>
        <end position="462"/>
    </location>
</feature>
<dbReference type="SUPFAM" id="SSF55781">
    <property type="entry name" value="GAF domain-like"/>
    <property type="match status" value="2"/>
</dbReference>
<dbReference type="NCBIfam" id="TIGR00254">
    <property type="entry name" value="GGDEF"/>
    <property type="match status" value="1"/>
</dbReference>
<dbReference type="SMART" id="SM00267">
    <property type="entry name" value="GGDEF"/>
    <property type="match status" value="1"/>
</dbReference>
<name>A0ABT7JLS5_9DEIO</name>
<dbReference type="EC" id="2.7.7.65" evidence="3"/>
<organism evidence="3 4">
    <name type="scientific">Deinococcus rhizophilus</name>
    <dbReference type="NCBI Taxonomy" id="3049544"/>
    <lineage>
        <taxon>Bacteria</taxon>
        <taxon>Thermotogati</taxon>
        <taxon>Deinococcota</taxon>
        <taxon>Deinococci</taxon>
        <taxon>Deinococcales</taxon>
        <taxon>Deinococcaceae</taxon>
        <taxon>Deinococcus</taxon>
    </lineage>
</organism>
<dbReference type="RefSeq" id="WP_285523717.1">
    <property type="nucleotide sequence ID" value="NZ_JASNGB010000095.1"/>
</dbReference>
<evidence type="ECO:0000256" key="1">
    <source>
        <dbReference type="SAM" id="MobiDB-lite"/>
    </source>
</evidence>
<feature type="region of interest" description="Disordered" evidence="1">
    <location>
        <begin position="440"/>
        <end position="462"/>
    </location>
</feature>
<dbReference type="InterPro" id="IPR029787">
    <property type="entry name" value="Nucleotide_cyclase"/>
</dbReference>
<dbReference type="InterPro" id="IPR029016">
    <property type="entry name" value="GAF-like_dom_sf"/>
</dbReference>
<feature type="domain" description="GGDEF" evidence="2">
    <location>
        <begin position="338"/>
        <end position="458"/>
    </location>
</feature>
<evidence type="ECO:0000313" key="4">
    <source>
        <dbReference type="Proteomes" id="UP001302059"/>
    </source>
</evidence>
<proteinExistence type="predicted"/>
<dbReference type="GO" id="GO:0052621">
    <property type="term" value="F:diguanylate cyclase activity"/>
    <property type="evidence" value="ECO:0007669"/>
    <property type="project" value="UniProtKB-EC"/>
</dbReference>
<keyword evidence="4" id="KW-1185">Reference proteome</keyword>
<dbReference type="InterPro" id="IPR000160">
    <property type="entry name" value="GGDEF_dom"/>
</dbReference>
<accession>A0ABT7JLS5</accession>
<feature type="compositionally biased region" description="Basic and acidic residues" evidence="1">
    <location>
        <begin position="440"/>
        <end position="451"/>
    </location>
</feature>
<evidence type="ECO:0000313" key="3">
    <source>
        <dbReference type="EMBL" id="MDL2344614.1"/>
    </source>
</evidence>
<dbReference type="PANTHER" id="PTHR43102:SF2">
    <property type="entry name" value="GAF DOMAIN-CONTAINING PROTEIN"/>
    <property type="match status" value="1"/>
</dbReference>
<reference evidence="3 4" key="1">
    <citation type="submission" date="2023-05" db="EMBL/GenBank/DDBJ databases">
        <authorList>
            <person name="Gao F."/>
        </authorList>
    </citation>
    <scope>NUCLEOTIDE SEQUENCE [LARGE SCALE GENOMIC DNA]</scope>
    <source>
        <strain evidence="3 4">MIMF12</strain>
    </source>
</reference>
<dbReference type="Proteomes" id="UP001302059">
    <property type="component" value="Unassembled WGS sequence"/>
</dbReference>
<keyword evidence="3" id="KW-0548">Nucleotidyltransferase</keyword>
<dbReference type="PANTHER" id="PTHR43102">
    <property type="entry name" value="SLR1143 PROTEIN"/>
    <property type="match status" value="1"/>
</dbReference>
<sequence>MPPTPVAEEFARLEALAPYAVLDELPAEAFGRLATLAAQFFRAPVALINFVAEDSTRCQACVGIDLRVLDRQVSFCSYTVLQPGVLAVPDLRLDPRFVDNPLVTAPGGYRFYAGAPLTTPSGYNIGTLCVLDTVPREGVSAVEREALRNLAALALDELELRRVATELEREARARDLLMQQLRRMNRHSETLQAIFELADLDLLPDELAEHAVALVADVTDLDWAGLITTQGGTAQARTLWQSAGLGAGLGARLARPVPRAAGTDSGAVVFLDSAASLAQFCPDLVEAGVCVAAQVPLGSSGDQALHLVALRTRPQVWTATDRALLETVRRCVAGGVRRRALLHAAQREATFDALTGLPGRRAFERDLDARLAGGEAFTLVRCAFTEFAALNGALGHLEGDALLVRCAAALGAGLRDGDRAYRLDGVQFALLLSAPLEGERDTAERQAREAPARALSAARDAG</sequence>
<protein>
    <submittedName>
        <fullName evidence="3">Diguanylate cyclase</fullName>
        <ecNumber evidence="3">2.7.7.65</ecNumber>
    </submittedName>
</protein>
<dbReference type="InterPro" id="IPR043128">
    <property type="entry name" value="Rev_trsase/Diguanyl_cyclase"/>
</dbReference>
<keyword evidence="3" id="KW-0808">Transferase</keyword>
<feature type="non-terminal residue" evidence="3">
    <location>
        <position position="462"/>
    </location>
</feature>
<dbReference type="Gene3D" id="3.30.450.40">
    <property type="match status" value="2"/>
</dbReference>
<dbReference type="SUPFAM" id="SSF55073">
    <property type="entry name" value="Nucleotide cyclase"/>
    <property type="match status" value="1"/>
</dbReference>
<evidence type="ECO:0000259" key="2">
    <source>
        <dbReference type="SMART" id="SM00267"/>
    </source>
</evidence>
<comment type="caution">
    <text evidence="3">The sequence shown here is derived from an EMBL/GenBank/DDBJ whole genome shotgun (WGS) entry which is preliminary data.</text>
</comment>
<dbReference type="Pfam" id="PF00990">
    <property type="entry name" value="GGDEF"/>
    <property type="match status" value="1"/>
</dbReference>
<dbReference type="EMBL" id="JASNGB010000095">
    <property type="protein sequence ID" value="MDL2344614.1"/>
    <property type="molecule type" value="Genomic_DNA"/>
</dbReference>